<dbReference type="Proteomes" id="UP000231962">
    <property type="component" value="Unassembled WGS sequence"/>
</dbReference>
<feature type="non-terminal residue" evidence="1">
    <location>
        <position position="1"/>
    </location>
</feature>
<reference evidence="1 2" key="1">
    <citation type="submission" date="2017-07" db="EMBL/GenBank/DDBJ databases">
        <title>Leptospira spp. isolated from tropical soils.</title>
        <authorList>
            <person name="Thibeaux R."/>
            <person name="Iraola G."/>
            <person name="Ferres I."/>
            <person name="Bierque E."/>
            <person name="Girault D."/>
            <person name="Soupe-Gilbert M.-E."/>
            <person name="Picardeau M."/>
            <person name="Goarant C."/>
        </authorList>
    </citation>
    <scope>NUCLEOTIDE SEQUENCE [LARGE SCALE GENOMIC DNA]</scope>
    <source>
        <strain evidence="1 2">FH1-B-C1</strain>
    </source>
</reference>
<sequence length="158" mass="17689">LENLRDLKLFIMDLVARASVLDLDLPTLRDILETFIKAVPALKEGFIKVNENYQSGRDEVATHLLTQAVSQINVLLTSFITLKQKLPGLDYSTVEINGKSFEQKTNELNDSLAAIALALEEKDIIRAGDIIEYELPAALDEFLPYLEEVKERANSLSV</sequence>
<gene>
    <name evidence="1" type="ORF">CH360_17990</name>
</gene>
<evidence type="ECO:0000313" key="1">
    <source>
        <dbReference type="EMBL" id="PJZ68082.1"/>
    </source>
</evidence>
<organism evidence="1 2">
    <name type="scientific">Leptospira perolatii</name>
    <dbReference type="NCBI Taxonomy" id="2023191"/>
    <lineage>
        <taxon>Bacteria</taxon>
        <taxon>Pseudomonadati</taxon>
        <taxon>Spirochaetota</taxon>
        <taxon>Spirochaetia</taxon>
        <taxon>Leptospirales</taxon>
        <taxon>Leptospiraceae</taxon>
        <taxon>Leptospira</taxon>
    </lineage>
</organism>
<protein>
    <submittedName>
        <fullName evidence="1">Uncharacterized protein</fullName>
    </submittedName>
</protein>
<proteinExistence type="predicted"/>
<accession>A0ABX4P7U8</accession>
<keyword evidence="2" id="KW-1185">Reference proteome</keyword>
<comment type="caution">
    <text evidence="1">The sequence shown here is derived from an EMBL/GenBank/DDBJ whole genome shotgun (WGS) entry which is preliminary data.</text>
</comment>
<dbReference type="EMBL" id="NPDY01000035">
    <property type="protein sequence ID" value="PJZ68082.1"/>
    <property type="molecule type" value="Genomic_DNA"/>
</dbReference>
<name>A0ABX4P7U8_9LEPT</name>
<evidence type="ECO:0000313" key="2">
    <source>
        <dbReference type="Proteomes" id="UP000231962"/>
    </source>
</evidence>